<dbReference type="PANTHER" id="PTHR40661:SF3">
    <property type="entry name" value="FELS-1 PROPHAGE TRANSCRIPTIONAL REGULATOR"/>
    <property type="match status" value="1"/>
</dbReference>
<dbReference type="Proteomes" id="UP001595530">
    <property type="component" value="Unassembled WGS sequence"/>
</dbReference>
<dbReference type="PROSITE" id="PS50943">
    <property type="entry name" value="HTH_CROC1"/>
    <property type="match status" value="1"/>
</dbReference>
<proteinExistence type="predicted"/>
<dbReference type="InterPro" id="IPR015927">
    <property type="entry name" value="Peptidase_S24_S26A/B/C"/>
</dbReference>
<dbReference type="InterPro" id="IPR010982">
    <property type="entry name" value="Lambda_DNA-bd_dom_sf"/>
</dbReference>
<dbReference type="SUPFAM" id="SSF47413">
    <property type="entry name" value="lambda repressor-like DNA-binding domains"/>
    <property type="match status" value="1"/>
</dbReference>
<dbReference type="InterPro" id="IPR039418">
    <property type="entry name" value="LexA-like"/>
</dbReference>
<dbReference type="InterPro" id="IPR036286">
    <property type="entry name" value="LexA/Signal_pep-like_sf"/>
</dbReference>
<reference evidence="6" key="1">
    <citation type="journal article" date="2019" name="Int. J. Syst. Evol. Microbiol.">
        <title>The Global Catalogue of Microorganisms (GCM) 10K type strain sequencing project: providing services to taxonomists for standard genome sequencing and annotation.</title>
        <authorList>
            <consortium name="The Broad Institute Genomics Platform"/>
            <consortium name="The Broad Institute Genome Sequencing Center for Infectious Disease"/>
            <person name="Wu L."/>
            <person name="Ma J."/>
        </authorList>
    </citation>
    <scope>NUCLEOTIDE SEQUENCE [LARGE SCALE GENOMIC DNA]</scope>
    <source>
        <strain evidence="6">KCTC 42986</strain>
    </source>
</reference>
<dbReference type="Gene3D" id="2.10.109.10">
    <property type="entry name" value="Umud Fragment, subunit A"/>
    <property type="match status" value="1"/>
</dbReference>
<dbReference type="InterPro" id="IPR001387">
    <property type="entry name" value="Cro/C1-type_HTH"/>
</dbReference>
<keyword evidence="3" id="KW-0804">Transcription</keyword>
<comment type="caution">
    <text evidence="5">The sequence shown here is derived from an EMBL/GenBank/DDBJ whole genome shotgun (WGS) entry which is preliminary data.</text>
</comment>
<accession>A0ABV7F048</accession>
<evidence type="ECO:0000256" key="2">
    <source>
        <dbReference type="ARBA" id="ARBA00023125"/>
    </source>
</evidence>
<feature type="domain" description="HTH cro/C1-type" evidence="4">
    <location>
        <begin position="45"/>
        <end position="92"/>
    </location>
</feature>
<dbReference type="CDD" id="cd06529">
    <property type="entry name" value="S24_LexA-like"/>
    <property type="match status" value="1"/>
</dbReference>
<dbReference type="Pfam" id="PF00717">
    <property type="entry name" value="Peptidase_S24"/>
    <property type="match status" value="1"/>
</dbReference>
<organism evidence="5 6">
    <name type="scientific">Undibacterium arcticum</name>
    <dbReference type="NCBI Taxonomy" id="1762892"/>
    <lineage>
        <taxon>Bacteria</taxon>
        <taxon>Pseudomonadati</taxon>
        <taxon>Pseudomonadota</taxon>
        <taxon>Betaproteobacteria</taxon>
        <taxon>Burkholderiales</taxon>
        <taxon>Oxalobacteraceae</taxon>
        <taxon>Undibacterium</taxon>
    </lineage>
</organism>
<protein>
    <submittedName>
        <fullName evidence="5">Helix-turn-helix transcriptional regulator</fullName>
    </submittedName>
</protein>
<evidence type="ECO:0000313" key="6">
    <source>
        <dbReference type="Proteomes" id="UP001595530"/>
    </source>
</evidence>
<evidence type="ECO:0000256" key="3">
    <source>
        <dbReference type="ARBA" id="ARBA00023163"/>
    </source>
</evidence>
<dbReference type="Gene3D" id="1.10.260.40">
    <property type="entry name" value="lambda repressor-like DNA-binding domains"/>
    <property type="match status" value="1"/>
</dbReference>
<dbReference type="PANTHER" id="PTHR40661">
    <property type="match status" value="1"/>
</dbReference>
<dbReference type="EMBL" id="JBHRTP010000012">
    <property type="protein sequence ID" value="MFC3107380.1"/>
    <property type="molecule type" value="Genomic_DNA"/>
</dbReference>
<dbReference type="RefSeq" id="WP_390331041.1">
    <property type="nucleotide sequence ID" value="NZ_JBHRTP010000012.1"/>
</dbReference>
<dbReference type="SMART" id="SM00530">
    <property type="entry name" value="HTH_XRE"/>
    <property type="match status" value="1"/>
</dbReference>
<evidence type="ECO:0000313" key="5">
    <source>
        <dbReference type="EMBL" id="MFC3107380.1"/>
    </source>
</evidence>
<keyword evidence="2" id="KW-0238">DNA-binding</keyword>
<sequence length="262" mass="28638">MILISFAYIVQSMPANPLTPSQRAEAALLKSIFKEWQNRQRDSGNKVSQETASELLGFGQSALSQYLNGRIPLNLDAATKIAAMIECAVSDFSETLAKQAAKYAAPATVAAVPAARTNSDDVEIPQYLGIGGSMGRGIVLQGLRGEIHSWRVTPEWVSKNVRNHSGVENLCIVTGFGPSMLGMFNPGDPLLVDRGVKSVDTDAVYFFRVGEEGFIKSIQRVPGVGLRAISRNPEFETWTITPDMDFEVLARVIKVWKSEDVF</sequence>
<dbReference type="SUPFAM" id="SSF51306">
    <property type="entry name" value="LexA/Signal peptidase"/>
    <property type="match status" value="1"/>
</dbReference>
<keyword evidence="6" id="KW-1185">Reference proteome</keyword>
<gene>
    <name evidence="5" type="ORF">ACFOFO_05310</name>
</gene>
<keyword evidence="1" id="KW-0805">Transcription regulation</keyword>
<name>A0ABV7F048_9BURK</name>
<dbReference type="CDD" id="cd00093">
    <property type="entry name" value="HTH_XRE"/>
    <property type="match status" value="1"/>
</dbReference>
<evidence type="ECO:0000256" key="1">
    <source>
        <dbReference type="ARBA" id="ARBA00023015"/>
    </source>
</evidence>
<evidence type="ECO:0000259" key="4">
    <source>
        <dbReference type="PROSITE" id="PS50943"/>
    </source>
</evidence>
<dbReference type="Pfam" id="PF01381">
    <property type="entry name" value="HTH_3"/>
    <property type="match status" value="1"/>
</dbReference>